<comment type="caution">
    <text evidence="1">The sequence shown here is derived from an EMBL/GenBank/DDBJ whole genome shotgun (WGS) entry which is preliminary data.</text>
</comment>
<accession>A0AAV4THE5</accession>
<sequence>MRKIIRKNVEFTHFSGKLLPETFFLKTVRCNSRGKICGAVARSKSCPHLLTLPRVLAALFPEPGVMGPKLSRCRKNPLSILFCALRHKVEGKKFVRSPLLHLNMTFQILRSV</sequence>
<organism evidence="1 2">
    <name type="scientific">Caerostris darwini</name>
    <dbReference type="NCBI Taxonomy" id="1538125"/>
    <lineage>
        <taxon>Eukaryota</taxon>
        <taxon>Metazoa</taxon>
        <taxon>Ecdysozoa</taxon>
        <taxon>Arthropoda</taxon>
        <taxon>Chelicerata</taxon>
        <taxon>Arachnida</taxon>
        <taxon>Araneae</taxon>
        <taxon>Araneomorphae</taxon>
        <taxon>Entelegynae</taxon>
        <taxon>Araneoidea</taxon>
        <taxon>Araneidae</taxon>
        <taxon>Caerostris</taxon>
    </lineage>
</organism>
<dbReference type="Proteomes" id="UP001054837">
    <property type="component" value="Unassembled WGS sequence"/>
</dbReference>
<evidence type="ECO:0000313" key="2">
    <source>
        <dbReference type="Proteomes" id="UP001054837"/>
    </source>
</evidence>
<keyword evidence="2" id="KW-1185">Reference proteome</keyword>
<gene>
    <name evidence="1" type="ORF">CDAR_489611</name>
</gene>
<name>A0AAV4THE5_9ARAC</name>
<reference evidence="1 2" key="1">
    <citation type="submission" date="2021-06" db="EMBL/GenBank/DDBJ databases">
        <title>Caerostris darwini draft genome.</title>
        <authorList>
            <person name="Kono N."/>
            <person name="Arakawa K."/>
        </authorList>
    </citation>
    <scope>NUCLEOTIDE SEQUENCE [LARGE SCALE GENOMIC DNA]</scope>
</reference>
<evidence type="ECO:0000313" key="1">
    <source>
        <dbReference type="EMBL" id="GIY44165.1"/>
    </source>
</evidence>
<protein>
    <submittedName>
        <fullName evidence="1">Uncharacterized protein</fullName>
    </submittedName>
</protein>
<dbReference type="EMBL" id="BPLQ01009469">
    <property type="protein sequence ID" value="GIY44165.1"/>
    <property type="molecule type" value="Genomic_DNA"/>
</dbReference>
<dbReference type="AlphaFoldDB" id="A0AAV4THE5"/>
<proteinExistence type="predicted"/>